<dbReference type="AlphaFoldDB" id="A0A2V0P2D3"/>
<keyword evidence="10" id="KW-1185">Reference proteome</keyword>
<evidence type="ECO:0000256" key="5">
    <source>
        <dbReference type="ARBA" id="ARBA00023098"/>
    </source>
</evidence>
<reference evidence="9 10" key="1">
    <citation type="journal article" date="2018" name="Sci. Rep.">
        <title>Raphidocelis subcapitata (=Pseudokirchneriella subcapitata) provides an insight into genome evolution and environmental adaptations in the Sphaeropleales.</title>
        <authorList>
            <person name="Suzuki S."/>
            <person name="Yamaguchi H."/>
            <person name="Nakajima N."/>
            <person name="Kawachi M."/>
        </authorList>
    </citation>
    <scope>NUCLEOTIDE SEQUENCE [LARGE SCALE GENOMIC DNA]</scope>
    <source>
        <strain evidence="9 10">NIES-35</strain>
    </source>
</reference>
<dbReference type="InterPro" id="IPR006693">
    <property type="entry name" value="AB_hydrolase_lipase"/>
</dbReference>
<evidence type="ECO:0000256" key="2">
    <source>
        <dbReference type="ARBA" id="ARBA00022729"/>
    </source>
</evidence>
<dbReference type="Proteomes" id="UP000247498">
    <property type="component" value="Unassembled WGS sequence"/>
</dbReference>
<accession>A0A2V0P2D3</accession>
<dbReference type="STRING" id="307507.A0A2V0P2D3"/>
<dbReference type="GO" id="GO:0016042">
    <property type="term" value="P:lipid catabolic process"/>
    <property type="evidence" value="ECO:0007669"/>
    <property type="project" value="UniProtKB-KW"/>
</dbReference>
<comment type="similarity">
    <text evidence="1">Belongs to the AB hydrolase superfamily. Lipase family.</text>
</comment>
<evidence type="ECO:0000256" key="1">
    <source>
        <dbReference type="ARBA" id="ARBA00010701"/>
    </source>
</evidence>
<evidence type="ECO:0000313" key="10">
    <source>
        <dbReference type="Proteomes" id="UP000247498"/>
    </source>
</evidence>
<keyword evidence="5" id="KW-0443">Lipid metabolism</keyword>
<feature type="compositionally biased region" description="Low complexity" evidence="7">
    <location>
        <begin position="48"/>
        <end position="57"/>
    </location>
</feature>
<name>A0A2V0P2D3_9CHLO</name>
<dbReference type="FunCoup" id="A0A2V0P2D3">
    <property type="interactions" value="530"/>
</dbReference>
<dbReference type="FunFam" id="3.40.50.1820:FF:000057">
    <property type="entry name" value="Lipase"/>
    <property type="match status" value="1"/>
</dbReference>
<keyword evidence="3" id="KW-0378">Hydrolase</keyword>
<evidence type="ECO:0000256" key="7">
    <source>
        <dbReference type="SAM" id="MobiDB-lite"/>
    </source>
</evidence>
<feature type="region of interest" description="Disordered" evidence="7">
    <location>
        <begin position="48"/>
        <end position="74"/>
    </location>
</feature>
<feature type="domain" description="Partial AB-hydrolase lipase" evidence="8">
    <location>
        <begin position="81"/>
        <end position="138"/>
    </location>
</feature>
<evidence type="ECO:0000256" key="3">
    <source>
        <dbReference type="ARBA" id="ARBA00022801"/>
    </source>
</evidence>
<feature type="region of interest" description="Disordered" evidence="7">
    <location>
        <begin position="1"/>
        <end position="21"/>
    </location>
</feature>
<sequence length="493" mass="52099">MNTWLVGRDTSGAKGAVGDGPEDAAAAEAHLLGSALAAAASASMAGAARGRQAGGRPDPLEGLTTPDVPGLSNESASMEDLVLPRGYPLESYPVETADGHVLRLYRIPHGAKNATRPGPRPAVLLHHGITCASSSFTCLDPESSMGFYLADAGFDVWLANTRGSTYSRGHRTRRDTDTAYWAFSMDELALVDLPAQIDFVLSTAGQPSLGLVGHSQGSTLPIMLLSSKPEYNSKVWLLTLLGAVTSVKDVAAPFLKQQAQTESARKFLAGAGVGGFIPSQVTSPALTGCKRSAHNLGWCLDLTNFAFFGPSKLTRAEDVPVILSIWPSGVSTRNLQHWSQMYHDRRLPPGGLRMFDFGQSCGMPSGGPVAYSETCNSAMYGQDEAPEYDQSNVTARVAIFEGELDLMAPPKAVDTMVSRLDGARHVYNKHFKGVAHMDFVWARNPPFKSELIRVLWTFAPKPAPPPAAAAPPPAAAAPPPGGRALLVAAAGAA</sequence>
<evidence type="ECO:0000256" key="4">
    <source>
        <dbReference type="ARBA" id="ARBA00022963"/>
    </source>
</evidence>
<evidence type="ECO:0000256" key="6">
    <source>
        <dbReference type="ARBA" id="ARBA00023180"/>
    </source>
</evidence>
<proteinExistence type="inferred from homology"/>
<dbReference type="InParanoid" id="A0A2V0P2D3"/>
<evidence type="ECO:0000259" key="8">
    <source>
        <dbReference type="Pfam" id="PF04083"/>
    </source>
</evidence>
<dbReference type="SUPFAM" id="SSF53474">
    <property type="entry name" value="alpha/beta-Hydrolases"/>
    <property type="match status" value="1"/>
</dbReference>
<keyword evidence="4" id="KW-0442">Lipid degradation</keyword>
<keyword evidence="6" id="KW-0325">Glycoprotein</keyword>
<evidence type="ECO:0000313" key="9">
    <source>
        <dbReference type="EMBL" id="GBF94026.1"/>
    </source>
</evidence>
<organism evidence="9 10">
    <name type="scientific">Raphidocelis subcapitata</name>
    <dbReference type="NCBI Taxonomy" id="307507"/>
    <lineage>
        <taxon>Eukaryota</taxon>
        <taxon>Viridiplantae</taxon>
        <taxon>Chlorophyta</taxon>
        <taxon>core chlorophytes</taxon>
        <taxon>Chlorophyceae</taxon>
        <taxon>CS clade</taxon>
        <taxon>Sphaeropleales</taxon>
        <taxon>Selenastraceae</taxon>
        <taxon>Raphidocelis</taxon>
    </lineage>
</organism>
<dbReference type="Gene3D" id="3.40.50.1820">
    <property type="entry name" value="alpha/beta hydrolase"/>
    <property type="match status" value="1"/>
</dbReference>
<dbReference type="PANTHER" id="PTHR11005">
    <property type="entry name" value="LYSOSOMAL ACID LIPASE-RELATED"/>
    <property type="match status" value="1"/>
</dbReference>
<protein>
    <submittedName>
        <fullName evidence="9">Lipase member J</fullName>
    </submittedName>
</protein>
<keyword evidence="2" id="KW-0732">Signal</keyword>
<comment type="caution">
    <text evidence="9">The sequence shown here is derived from an EMBL/GenBank/DDBJ whole genome shotgun (WGS) entry which is preliminary data.</text>
</comment>
<dbReference type="Pfam" id="PF04083">
    <property type="entry name" value="Abhydro_lipase"/>
    <property type="match status" value="1"/>
</dbReference>
<dbReference type="OrthoDB" id="526963at2759"/>
<gene>
    <name evidence="9" type="ORF">Rsub_07294</name>
</gene>
<dbReference type="EMBL" id="BDRX01000047">
    <property type="protein sequence ID" value="GBF94026.1"/>
    <property type="molecule type" value="Genomic_DNA"/>
</dbReference>
<dbReference type="GO" id="GO:0016787">
    <property type="term" value="F:hydrolase activity"/>
    <property type="evidence" value="ECO:0007669"/>
    <property type="project" value="UniProtKB-KW"/>
</dbReference>
<dbReference type="InterPro" id="IPR029058">
    <property type="entry name" value="AB_hydrolase_fold"/>
</dbReference>